<organism evidence="5 6">
    <name type="scientific">Rotaria sordida</name>
    <dbReference type="NCBI Taxonomy" id="392033"/>
    <lineage>
        <taxon>Eukaryota</taxon>
        <taxon>Metazoa</taxon>
        <taxon>Spiralia</taxon>
        <taxon>Gnathifera</taxon>
        <taxon>Rotifera</taxon>
        <taxon>Eurotatoria</taxon>
        <taxon>Bdelloidea</taxon>
        <taxon>Philodinida</taxon>
        <taxon>Philodinidae</taxon>
        <taxon>Rotaria</taxon>
    </lineage>
</organism>
<comment type="caution">
    <text evidence="5">The sequence shown here is derived from an EMBL/GenBank/DDBJ whole genome shotgun (WGS) entry which is preliminary data.</text>
</comment>
<dbReference type="Pfam" id="PF00155">
    <property type="entry name" value="Aminotran_1_2"/>
    <property type="match status" value="1"/>
</dbReference>
<protein>
    <recommendedName>
        <fullName evidence="3">Aminotransferase class I/classII large domain-containing protein</fullName>
    </recommendedName>
</protein>
<evidence type="ECO:0000256" key="1">
    <source>
        <dbReference type="ARBA" id="ARBA00007441"/>
    </source>
</evidence>
<dbReference type="OrthoDB" id="691673at2759"/>
<dbReference type="InterPro" id="IPR015421">
    <property type="entry name" value="PyrdxlP-dep_Trfase_major"/>
</dbReference>
<dbReference type="CDD" id="cd00609">
    <property type="entry name" value="AAT_like"/>
    <property type="match status" value="1"/>
</dbReference>
<dbReference type="InterPro" id="IPR015424">
    <property type="entry name" value="PyrdxlP-dep_Trfase"/>
</dbReference>
<sequence length="279" mass="32122">MANISLVKCPLLKQDKGEFRFSVEIFEQGYKTAIASKLRPRGIILVNPHNPLGDVYDEATIQPVLEFAAEKQLHVIVDEIYALSVFSNEKSFQSVLNYASLPDPIRTHFLWSFSKDFALSGTRIGVLYAGSVEACTIGSKLNFLMVPSVAIQNTLQSILHDREWTRAYIQLNQSRLTQKYEKVKKQIEQIDQNIRVRNAQAGLFLWIDFSSMLHHVTFDEETRLFQTMFDHGIYITKGSIFDCSQPGWFRLIFTVRDKWIDEGIERMRKALNTYRASSV</sequence>
<dbReference type="PANTHER" id="PTHR43795">
    <property type="entry name" value="BIFUNCTIONAL ASPARTATE AMINOTRANSFERASE AND GLUTAMATE/ASPARTATE-PREPHENATE AMINOTRANSFERASE-RELATED"/>
    <property type="match status" value="1"/>
</dbReference>
<dbReference type="Gene3D" id="3.90.1150.10">
    <property type="entry name" value="Aspartate Aminotransferase, domain 1"/>
    <property type="match status" value="1"/>
</dbReference>
<dbReference type="AlphaFoldDB" id="A0A819BWX1"/>
<comment type="similarity">
    <text evidence="1">Belongs to the class-I pyridoxal-phosphate-dependent aminotransferase family.</text>
</comment>
<proteinExistence type="inferred from homology"/>
<evidence type="ECO:0000313" key="6">
    <source>
        <dbReference type="Proteomes" id="UP000663823"/>
    </source>
</evidence>
<accession>A0A819BWX1</accession>
<dbReference type="Proteomes" id="UP000663823">
    <property type="component" value="Unassembled WGS sequence"/>
</dbReference>
<dbReference type="InterPro" id="IPR050478">
    <property type="entry name" value="Ethylene_sulfur-biosynth"/>
</dbReference>
<evidence type="ECO:0000313" key="5">
    <source>
        <dbReference type="EMBL" id="CAF3804842.1"/>
    </source>
</evidence>
<dbReference type="EMBL" id="CAJOAX010002562">
    <property type="protein sequence ID" value="CAF3804842.1"/>
    <property type="molecule type" value="Genomic_DNA"/>
</dbReference>
<evidence type="ECO:0000313" key="4">
    <source>
        <dbReference type="EMBL" id="CAF1357441.1"/>
    </source>
</evidence>
<dbReference type="Proteomes" id="UP000663882">
    <property type="component" value="Unassembled WGS sequence"/>
</dbReference>
<dbReference type="InterPro" id="IPR004839">
    <property type="entry name" value="Aminotransferase_I/II_large"/>
</dbReference>
<dbReference type="GO" id="GO:0030170">
    <property type="term" value="F:pyridoxal phosphate binding"/>
    <property type="evidence" value="ECO:0007669"/>
    <property type="project" value="InterPro"/>
</dbReference>
<dbReference type="EMBL" id="CAJNOO010003855">
    <property type="protein sequence ID" value="CAF1357441.1"/>
    <property type="molecule type" value="Genomic_DNA"/>
</dbReference>
<name>A0A819BWX1_9BILA</name>
<reference evidence="5" key="1">
    <citation type="submission" date="2021-02" db="EMBL/GenBank/DDBJ databases">
        <authorList>
            <person name="Nowell W R."/>
        </authorList>
    </citation>
    <scope>NUCLEOTIDE SEQUENCE</scope>
</reference>
<evidence type="ECO:0000259" key="3">
    <source>
        <dbReference type="Pfam" id="PF00155"/>
    </source>
</evidence>
<dbReference type="SUPFAM" id="SSF53383">
    <property type="entry name" value="PLP-dependent transferases"/>
    <property type="match status" value="1"/>
</dbReference>
<evidence type="ECO:0000256" key="2">
    <source>
        <dbReference type="ARBA" id="ARBA00022898"/>
    </source>
</evidence>
<dbReference type="InterPro" id="IPR015422">
    <property type="entry name" value="PyrdxlP-dep_Trfase_small"/>
</dbReference>
<dbReference type="GO" id="GO:0008483">
    <property type="term" value="F:transaminase activity"/>
    <property type="evidence" value="ECO:0007669"/>
    <property type="project" value="TreeGrafter"/>
</dbReference>
<gene>
    <name evidence="5" type="ORF">OTI717_LOCUS18487</name>
    <name evidence="4" type="ORF">RFH988_LOCUS32632</name>
</gene>
<dbReference type="PANTHER" id="PTHR43795:SF39">
    <property type="entry name" value="AMINOTRANSFERASE CLASS I_CLASSII DOMAIN-CONTAINING PROTEIN"/>
    <property type="match status" value="1"/>
</dbReference>
<dbReference type="PROSITE" id="PS00105">
    <property type="entry name" value="AA_TRANSFER_CLASS_1"/>
    <property type="match status" value="1"/>
</dbReference>
<dbReference type="Gene3D" id="3.40.640.10">
    <property type="entry name" value="Type I PLP-dependent aspartate aminotransferase-like (Major domain)"/>
    <property type="match status" value="1"/>
</dbReference>
<dbReference type="PRINTS" id="PR00753">
    <property type="entry name" value="ACCSYNTHASE"/>
</dbReference>
<feature type="domain" description="Aminotransferase class I/classII large" evidence="3">
    <location>
        <begin position="6"/>
        <end position="266"/>
    </location>
</feature>
<dbReference type="InterPro" id="IPR004838">
    <property type="entry name" value="NHTrfase_class1_PyrdxlP-BS"/>
</dbReference>
<dbReference type="GO" id="GO:0006520">
    <property type="term" value="P:amino acid metabolic process"/>
    <property type="evidence" value="ECO:0007669"/>
    <property type="project" value="TreeGrafter"/>
</dbReference>
<keyword evidence="2" id="KW-0663">Pyridoxal phosphate</keyword>